<dbReference type="InterPro" id="IPR010227">
    <property type="entry name" value="NADH_Q_OxRdtase_chainM/4"/>
</dbReference>
<feature type="transmembrane region" description="Helical" evidence="7">
    <location>
        <begin position="304"/>
        <end position="326"/>
    </location>
</feature>
<dbReference type="KEGG" id="nch:A0U93_07920"/>
<evidence type="ECO:0000256" key="4">
    <source>
        <dbReference type="ARBA" id="ARBA00022989"/>
    </source>
</evidence>
<feature type="transmembrane region" description="Helical" evidence="7">
    <location>
        <begin position="332"/>
        <end position="352"/>
    </location>
</feature>
<evidence type="ECO:0000256" key="5">
    <source>
        <dbReference type="ARBA" id="ARBA00023136"/>
    </source>
</evidence>
<evidence type="ECO:0000256" key="7">
    <source>
        <dbReference type="SAM" id="Phobius"/>
    </source>
</evidence>
<sequence>MMLPALVILPLLGGIVAWLVGRNATDSRLPWYVSIATLVIETGLLLATTVAAMSATGPWLAHFSMPWVPLLGIDARLDMDGLSLVLLWLSLILSFLCIVVSARDQHESGLFQAMLLATISGVNGVFVATDMFLFFFFWELMLVPMYVLILQWGHEERQRAAMKFFLFTQGSGLLMLLSVLGLVWVHFQRTGVLTFDYFALANTPMSATLSMVLMLGFFIAFAVKLPVVPLHIWLPDTHTQAPTAGSVLLAGILLKTGGYGLIRFVVMLFPTAAAHFTTWALALGVAGILYGAWLSMVQTDMKRLVAYSSVSHLGFVLIGVFSGTPLGVEGAVVQMVAHGLSTGALFTIVGSLQDRLHTRDMRQMGGLWPMLPHLSAMGLIFSIASLGLPGMGNFVGEFLVLFAVWHVSPLAAVLGTVGLVLSAVYSLTMMGRAFFGPERKDRAALPDFGFRPMVLLGVTLVMLIALGTYPQPVLDLVTPAQAASAPGTALRPMR</sequence>
<feature type="transmembrane region" description="Helical" evidence="7">
    <location>
        <begin position="132"/>
        <end position="152"/>
    </location>
</feature>
<comment type="subcellular location">
    <subcellularLocation>
        <location evidence="1">Endomembrane system</location>
        <topology evidence="1">Multi-pass membrane protein</topology>
    </subcellularLocation>
    <subcellularLocation>
        <location evidence="6">Membrane</location>
        <topology evidence="6">Multi-pass membrane protein</topology>
    </subcellularLocation>
</comment>
<dbReference type="GO" id="GO:0008137">
    <property type="term" value="F:NADH dehydrogenase (ubiquinone) activity"/>
    <property type="evidence" value="ECO:0007669"/>
    <property type="project" value="InterPro"/>
</dbReference>
<dbReference type="PANTHER" id="PTHR43507">
    <property type="entry name" value="NADH-UBIQUINONE OXIDOREDUCTASE CHAIN 4"/>
    <property type="match status" value="1"/>
</dbReference>
<feature type="transmembrane region" description="Helical" evidence="7">
    <location>
        <begin position="448"/>
        <end position="469"/>
    </location>
</feature>
<keyword evidence="4 7" id="KW-1133">Transmembrane helix</keyword>
<evidence type="ECO:0000256" key="2">
    <source>
        <dbReference type="ARBA" id="ARBA00009025"/>
    </source>
</evidence>
<protein>
    <submittedName>
        <fullName evidence="9">NADH dehydrogenase</fullName>
    </submittedName>
</protein>
<keyword evidence="10" id="KW-1185">Reference proteome</keyword>
<dbReference type="PANTHER" id="PTHR43507:SF1">
    <property type="entry name" value="NADH-UBIQUINONE OXIDOREDUCTASE CHAIN 4"/>
    <property type="match status" value="1"/>
</dbReference>
<organism evidence="9 10">
    <name type="scientific">Neoasaia chiangmaiensis</name>
    <dbReference type="NCBI Taxonomy" id="320497"/>
    <lineage>
        <taxon>Bacteria</taxon>
        <taxon>Pseudomonadati</taxon>
        <taxon>Pseudomonadota</taxon>
        <taxon>Alphaproteobacteria</taxon>
        <taxon>Acetobacterales</taxon>
        <taxon>Acetobacteraceae</taxon>
        <taxon>Neoasaia</taxon>
    </lineage>
</organism>
<comment type="similarity">
    <text evidence="2">Belongs to the complex I subunit 4 family.</text>
</comment>
<feature type="transmembrane region" description="Helical" evidence="7">
    <location>
        <begin position="373"/>
        <end position="392"/>
    </location>
</feature>
<feature type="transmembrane region" description="Helical" evidence="7">
    <location>
        <begin position="246"/>
        <end position="266"/>
    </location>
</feature>
<dbReference type="GO" id="GO:0048039">
    <property type="term" value="F:ubiquinone binding"/>
    <property type="evidence" value="ECO:0007669"/>
    <property type="project" value="TreeGrafter"/>
</dbReference>
<dbReference type="NCBIfam" id="TIGR01972">
    <property type="entry name" value="NDH_I_M"/>
    <property type="match status" value="1"/>
</dbReference>
<dbReference type="GO" id="GO:0016020">
    <property type="term" value="C:membrane"/>
    <property type="evidence" value="ECO:0007669"/>
    <property type="project" value="UniProtKB-SubCell"/>
</dbReference>
<feature type="transmembrane region" description="Helical" evidence="7">
    <location>
        <begin position="81"/>
        <end position="102"/>
    </location>
</feature>
<dbReference type="InterPro" id="IPR003918">
    <property type="entry name" value="NADH_UbQ_OxRdtase"/>
</dbReference>
<evidence type="ECO:0000256" key="6">
    <source>
        <dbReference type="RuleBase" id="RU000320"/>
    </source>
</evidence>
<dbReference type="Pfam" id="PF00361">
    <property type="entry name" value="Proton_antipo_M"/>
    <property type="match status" value="1"/>
</dbReference>
<keyword evidence="5 7" id="KW-0472">Membrane</keyword>
<dbReference type="EMBL" id="CP014691">
    <property type="protein sequence ID" value="AQS89391.1"/>
    <property type="molecule type" value="Genomic_DNA"/>
</dbReference>
<keyword evidence="3 6" id="KW-0812">Transmembrane</keyword>
<feature type="transmembrane region" description="Helical" evidence="7">
    <location>
        <begin position="207"/>
        <end position="234"/>
    </location>
</feature>
<reference evidence="9 10" key="1">
    <citation type="submission" date="2016-03" db="EMBL/GenBank/DDBJ databases">
        <title>Acetic acid bacteria sequencing.</title>
        <authorList>
            <person name="Brandt J."/>
            <person name="Jakob F."/>
            <person name="Vogel R.F."/>
        </authorList>
    </citation>
    <scope>NUCLEOTIDE SEQUENCE [LARGE SCALE GENOMIC DNA]</scope>
    <source>
        <strain evidence="9 10">NBRC 101099</strain>
    </source>
</reference>
<gene>
    <name evidence="9" type="ORF">A0U93_07920</name>
</gene>
<dbReference type="AlphaFoldDB" id="A0A1U9KU95"/>
<evidence type="ECO:0000313" key="9">
    <source>
        <dbReference type="EMBL" id="AQS89391.1"/>
    </source>
</evidence>
<evidence type="ECO:0000313" key="10">
    <source>
        <dbReference type="Proteomes" id="UP000188604"/>
    </source>
</evidence>
<accession>A0A1U9KU95</accession>
<dbReference type="GO" id="GO:0042773">
    <property type="term" value="P:ATP synthesis coupled electron transport"/>
    <property type="evidence" value="ECO:0007669"/>
    <property type="project" value="InterPro"/>
</dbReference>
<feature type="transmembrane region" description="Helical" evidence="7">
    <location>
        <begin position="398"/>
        <end position="427"/>
    </location>
</feature>
<feature type="transmembrane region" description="Helical" evidence="7">
    <location>
        <begin position="272"/>
        <end position="292"/>
    </location>
</feature>
<evidence type="ECO:0000256" key="3">
    <source>
        <dbReference type="ARBA" id="ARBA00022692"/>
    </source>
</evidence>
<dbReference type="GO" id="GO:0012505">
    <property type="term" value="C:endomembrane system"/>
    <property type="evidence" value="ECO:0007669"/>
    <property type="project" value="UniProtKB-SubCell"/>
</dbReference>
<dbReference type="GO" id="GO:0015990">
    <property type="term" value="P:electron transport coupled proton transport"/>
    <property type="evidence" value="ECO:0007669"/>
    <property type="project" value="TreeGrafter"/>
</dbReference>
<feature type="transmembrane region" description="Helical" evidence="7">
    <location>
        <begin position="109"/>
        <end position="126"/>
    </location>
</feature>
<evidence type="ECO:0000256" key="1">
    <source>
        <dbReference type="ARBA" id="ARBA00004127"/>
    </source>
</evidence>
<dbReference type="STRING" id="320497.A0U93_07920"/>
<evidence type="ECO:0000259" key="8">
    <source>
        <dbReference type="Pfam" id="PF00361"/>
    </source>
</evidence>
<dbReference type="Proteomes" id="UP000188604">
    <property type="component" value="Chromosome"/>
</dbReference>
<feature type="transmembrane region" description="Helical" evidence="7">
    <location>
        <begin position="164"/>
        <end position="187"/>
    </location>
</feature>
<dbReference type="PRINTS" id="PR01437">
    <property type="entry name" value="NUOXDRDTASE4"/>
</dbReference>
<proteinExistence type="inferred from homology"/>
<dbReference type="InterPro" id="IPR001750">
    <property type="entry name" value="ND/Mrp_TM"/>
</dbReference>
<feature type="transmembrane region" description="Helical" evidence="7">
    <location>
        <begin position="31"/>
        <end position="61"/>
    </location>
</feature>
<name>A0A1U9KU95_9PROT</name>
<feature type="domain" description="NADH:quinone oxidoreductase/Mrp antiporter transmembrane" evidence="8">
    <location>
        <begin position="128"/>
        <end position="420"/>
    </location>
</feature>
<feature type="transmembrane region" description="Helical" evidence="7">
    <location>
        <begin position="6"/>
        <end position="24"/>
    </location>
</feature>
<dbReference type="GO" id="GO:0003954">
    <property type="term" value="F:NADH dehydrogenase activity"/>
    <property type="evidence" value="ECO:0007669"/>
    <property type="project" value="TreeGrafter"/>
</dbReference>